<protein>
    <submittedName>
        <fullName evidence="1">Streptomycin 6-kinase</fullName>
    </submittedName>
</protein>
<dbReference type="AlphaFoldDB" id="A0A370GC03"/>
<keyword evidence="1" id="KW-0418">Kinase</keyword>
<dbReference type="GO" id="GO:0019748">
    <property type="term" value="P:secondary metabolic process"/>
    <property type="evidence" value="ECO:0007669"/>
    <property type="project" value="InterPro"/>
</dbReference>
<dbReference type="EMBL" id="QQAY01000009">
    <property type="protein sequence ID" value="RDI41251.1"/>
    <property type="molecule type" value="Genomic_DNA"/>
</dbReference>
<keyword evidence="2" id="KW-1185">Reference proteome</keyword>
<dbReference type="Pfam" id="PF04655">
    <property type="entry name" value="APH_6_hur"/>
    <property type="match status" value="1"/>
</dbReference>
<dbReference type="RefSeq" id="WP_158538391.1">
    <property type="nucleotide sequence ID" value="NZ_QQAY01000009.1"/>
</dbReference>
<evidence type="ECO:0000313" key="2">
    <source>
        <dbReference type="Proteomes" id="UP000255326"/>
    </source>
</evidence>
<evidence type="ECO:0000313" key="1">
    <source>
        <dbReference type="EMBL" id="RDI41251.1"/>
    </source>
</evidence>
<dbReference type="InterPro" id="IPR006748">
    <property type="entry name" value="NH2Glyco/OHUrea_AB-resist_kin"/>
</dbReference>
<proteinExistence type="predicted"/>
<keyword evidence="1" id="KW-0808">Transferase</keyword>
<accession>A0A370GC03</accession>
<dbReference type="GO" id="GO:0016773">
    <property type="term" value="F:phosphotransferase activity, alcohol group as acceptor"/>
    <property type="evidence" value="ECO:0007669"/>
    <property type="project" value="InterPro"/>
</dbReference>
<reference evidence="1 2" key="1">
    <citation type="submission" date="2018-07" db="EMBL/GenBank/DDBJ databases">
        <title>Genomic Encyclopedia of Type Strains, Phase IV (KMG-IV): sequencing the most valuable type-strain genomes for metagenomic binning, comparative biology and taxonomic classification.</title>
        <authorList>
            <person name="Goeker M."/>
        </authorList>
    </citation>
    <scope>NUCLEOTIDE SEQUENCE [LARGE SCALE GENOMIC DNA]</scope>
    <source>
        <strain evidence="1 2">DSM 25281</strain>
    </source>
</reference>
<sequence length="298" mass="33898">MSTSKFHRIIAGIHGENGKRWLSELPARLKKWQEEHHADILPPFELSYNYVAPVKFHDGRSAVFKLGFSSKEIVQEIHALENFKGGNIAGILEADPDNEWLLIEQLTPGKMLKESTVSDSEGVKIAASILPTLWEKPSTDDFPKVKDWAKGLEKLRSRFQGGTGPLPPHLVEKAEFLFSHLLENEREVFLLHGDLHHGNILFDADRGWTAIDAKGLIGEKEYDCIQFLMNELLEQSNPFEILSHRIDLFCELLHLDPERMIQWGFCHSVLSASWSTEEGGDSWKWGISCAELFDRLLS</sequence>
<dbReference type="InterPro" id="IPR011009">
    <property type="entry name" value="Kinase-like_dom_sf"/>
</dbReference>
<dbReference type="OrthoDB" id="179394at2"/>
<dbReference type="GO" id="GO:0016301">
    <property type="term" value="F:kinase activity"/>
    <property type="evidence" value="ECO:0007669"/>
    <property type="project" value="UniProtKB-KW"/>
</dbReference>
<dbReference type="SUPFAM" id="SSF56112">
    <property type="entry name" value="Protein kinase-like (PK-like)"/>
    <property type="match status" value="1"/>
</dbReference>
<dbReference type="Gene3D" id="3.90.1200.10">
    <property type="match status" value="1"/>
</dbReference>
<comment type="caution">
    <text evidence="1">The sequence shown here is derived from an EMBL/GenBank/DDBJ whole genome shotgun (WGS) entry which is preliminary data.</text>
</comment>
<dbReference type="Proteomes" id="UP000255326">
    <property type="component" value="Unassembled WGS sequence"/>
</dbReference>
<name>A0A370GC03_9BACI</name>
<organism evidence="1 2">
    <name type="scientific">Falsibacillus pallidus</name>
    <dbReference type="NCBI Taxonomy" id="493781"/>
    <lineage>
        <taxon>Bacteria</taxon>
        <taxon>Bacillati</taxon>
        <taxon>Bacillota</taxon>
        <taxon>Bacilli</taxon>
        <taxon>Bacillales</taxon>
        <taxon>Bacillaceae</taxon>
        <taxon>Falsibacillus</taxon>
    </lineage>
</organism>
<gene>
    <name evidence="1" type="ORF">DFR59_10997</name>
</gene>